<reference evidence="1" key="1">
    <citation type="submission" date="2021-05" db="EMBL/GenBank/DDBJ databases">
        <authorList>
            <person name="Pan Q."/>
            <person name="Jouanno E."/>
            <person name="Zahm M."/>
            <person name="Klopp C."/>
            <person name="Cabau C."/>
            <person name="Louis A."/>
            <person name="Berthelot C."/>
            <person name="Parey E."/>
            <person name="Roest Crollius H."/>
            <person name="Montfort J."/>
            <person name="Robinson-Rechavi M."/>
            <person name="Bouchez O."/>
            <person name="Lampietro C."/>
            <person name="Lopez Roques C."/>
            <person name="Donnadieu C."/>
            <person name="Postlethwait J."/>
            <person name="Bobe J."/>
            <person name="Dillon D."/>
            <person name="Chandos A."/>
            <person name="von Hippel F."/>
            <person name="Guiguen Y."/>
        </authorList>
    </citation>
    <scope>NUCLEOTIDE SEQUENCE</scope>
    <source>
        <strain evidence="1">YG-Jan2019</strain>
    </source>
</reference>
<name>A0ACC2H3E5_DALPE</name>
<protein>
    <submittedName>
        <fullName evidence="1">Uncharacterized protein</fullName>
    </submittedName>
</protein>
<sequence>MELSLFYASTSPVQREVSSCLGEQQVLRVMTGRCSRWVLAGQKEVLGWGQGPWGGATPSHCTGSQRESWGRFSALGEVETLSLSVVLLALL</sequence>
<comment type="caution">
    <text evidence="1">The sequence shown here is derived from an EMBL/GenBank/DDBJ whole genome shotgun (WGS) entry which is preliminary data.</text>
</comment>
<accession>A0ACC2H3E5</accession>
<dbReference type="EMBL" id="CM055733">
    <property type="protein sequence ID" value="KAJ8010442.1"/>
    <property type="molecule type" value="Genomic_DNA"/>
</dbReference>
<keyword evidence="2" id="KW-1185">Reference proteome</keyword>
<gene>
    <name evidence="1" type="ORF">DPEC_G00075120</name>
</gene>
<organism evidence="1 2">
    <name type="scientific">Dallia pectoralis</name>
    <name type="common">Alaska blackfish</name>
    <dbReference type="NCBI Taxonomy" id="75939"/>
    <lineage>
        <taxon>Eukaryota</taxon>
        <taxon>Metazoa</taxon>
        <taxon>Chordata</taxon>
        <taxon>Craniata</taxon>
        <taxon>Vertebrata</taxon>
        <taxon>Euteleostomi</taxon>
        <taxon>Actinopterygii</taxon>
        <taxon>Neopterygii</taxon>
        <taxon>Teleostei</taxon>
        <taxon>Protacanthopterygii</taxon>
        <taxon>Esociformes</taxon>
        <taxon>Umbridae</taxon>
        <taxon>Dallia</taxon>
    </lineage>
</organism>
<evidence type="ECO:0000313" key="1">
    <source>
        <dbReference type="EMBL" id="KAJ8010442.1"/>
    </source>
</evidence>
<evidence type="ECO:0000313" key="2">
    <source>
        <dbReference type="Proteomes" id="UP001157502"/>
    </source>
</evidence>
<dbReference type="Proteomes" id="UP001157502">
    <property type="component" value="Chromosome 6"/>
</dbReference>
<proteinExistence type="predicted"/>